<dbReference type="Pfam" id="PF04610">
    <property type="entry name" value="TrbL"/>
    <property type="match status" value="1"/>
</dbReference>
<feature type="transmembrane region" description="Helical" evidence="7">
    <location>
        <begin position="237"/>
        <end position="261"/>
    </location>
</feature>
<protein>
    <submittedName>
        <fullName evidence="8">Type IV secretion system protein</fullName>
    </submittedName>
</protein>
<keyword evidence="4 7" id="KW-1133">Transmembrane helix</keyword>
<reference evidence="8 9" key="1">
    <citation type="submission" date="2019-05" db="EMBL/GenBank/DDBJ databases">
        <title>Draft genome sequence of Pelagicola sp. DSW4-44.</title>
        <authorList>
            <person name="Oh J."/>
        </authorList>
    </citation>
    <scope>NUCLEOTIDE SEQUENCE [LARGE SCALE GENOMIC DNA]</scope>
    <source>
        <strain evidence="8 9">DSW4-44</strain>
    </source>
</reference>
<name>A0ABY2UTZ6_9RHOB</name>
<evidence type="ECO:0000256" key="7">
    <source>
        <dbReference type="SAM" id="Phobius"/>
    </source>
</evidence>
<feature type="transmembrane region" description="Helical" evidence="7">
    <location>
        <begin position="165"/>
        <end position="185"/>
    </location>
</feature>
<dbReference type="Proteomes" id="UP000305041">
    <property type="component" value="Unassembled WGS sequence"/>
</dbReference>
<keyword evidence="9" id="KW-1185">Reference proteome</keyword>
<dbReference type="EMBL" id="VAUA01000015">
    <property type="protein sequence ID" value="TLP55482.1"/>
    <property type="molecule type" value="Genomic_DNA"/>
</dbReference>
<feature type="transmembrane region" description="Helical" evidence="7">
    <location>
        <begin position="58"/>
        <end position="75"/>
    </location>
</feature>
<accession>A0ABY2UTZ6</accession>
<comment type="similarity">
    <text evidence="2">Belongs to the TrbL/VirB6 family.</text>
</comment>
<comment type="caution">
    <text evidence="8">The sequence shown here is derived from an EMBL/GenBank/DDBJ whole genome shotgun (WGS) entry which is preliminary data.</text>
</comment>
<evidence type="ECO:0000256" key="3">
    <source>
        <dbReference type="ARBA" id="ARBA00022692"/>
    </source>
</evidence>
<keyword evidence="5 7" id="KW-0472">Membrane</keyword>
<evidence type="ECO:0000313" key="9">
    <source>
        <dbReference type="Proteomes" id="UP000305041"/>
    </source>
</evidence>
<dbReference type="RefSeq" id="WP_138165360.1">
    <property type="nucleotide sequence ID" value="NZ_VAUA01000015.1"/>
</dbReference>
<evidence type="ECO:0000256" key="2">
    <source>
        <dbReference type="ARBA" id="ARBA00007802"/>
    </source>
</evidence>
<feature type="transmembrane region" description="Helical" evidence="7">
    <location>
        <begin position="135"/>
        <end position="159"/>
    </location>
</feature>
<feature type="region of interest" description="Disordered" evidence="6">
    <location>
        <begin position="307"/>
        <end position="342"/>
    </location>
</feature>
<sequence length="342" mass="34784">MGVITDILSVVDNAVEGVSEAGFSQIAGTVGGVITTGSALLVVLLGINIVAQIRPMSFGSFFAFGIKIALVGIFAQSWPNFQVVYTIITQVPDSIGSAIISLTGVTSTGGLYAALDSMVSQVTEYGDTIGDSAGWVFGAVLGVVVWVIAAIFAAVSAGIIAYAKIILTLMVVVAPVAILCSLFKPTMSIFEAWSRSIIGYAFMPIAAAGAAGIVIAIAGEIASTTPDPDGVDTLNLIFPFIVVLFLAAGIMLAVPSIAMGLSGTIGIASNAAGLSGLAKRGVIRSGQVARRAMGETGYYGSKAISETQARMSAPTSDATSSPPPRSSPAARLAQTQSLRPSK</sequence>
<feature type="transmembrane region" description="Helical" evidence="7">
    <location>
        <begin position="26"/>
        <end position="51"/>
    </location>
</feature>
<comment type="subcellular location">
    <subcellularLocation>
        <location evidence="1">Membrane</location>
        <topology evidence="1">Multi-pass membrane protein</topology>
    </subcellularLocation>
</comment>
<evidence type="ECO:0000256" key="6">
    <source>
        <dbReference type="SAM" id="MobiDB-lite"/>
    </source>
</evidence>
<evidence type="ECO:0000256" key="5">
    <source>
        <dbReference type="ARBA" id="ARBA00023136"/>
    </source>
</evidence>
<gene>
    <name evidence="8" type="ORF">FEE96_22440</name>
</gene>
<evidence type="ECO:0000313" key="8">
    <source>
        <dbReference type="EMBL" id="TLP55482.1"/>
    </source>
</evidence>
<feature type="transmembrane region" description="Helical" evidence="7">
    <location>
        <begin position="197"/>
        <end position="217"/>
    </location>
</feature>
<feature type="transmembrane region" description="Helical" evidence="7">
    <location>
        <begin position="95"/>
        <end position="115"/>
    </location>
</feature>
<evidence type="ECO:0000256" key="4">
    <source>
        <dbReference type="ARBA" id="ARBA00022989"/>
    </source>
</evidence>
<proteinExistence type="inferred from homology"/>
<keyword evidence="3 7" id="KW-0812">Transmembrane</keyword>
<dbReference type="InterPro" id="IPR007688">
    <property type="entry name" value="Conjugal_tfr_TrbL/VirB6"/>
</dbReference>
<evidence type="ECO:0000256" key="1">
    <source>
        <dbReference type="ARBA" id="ARBA00004141"/>
    </source>
</evidence>
<organism evidence="8 9">
    <name type="scientific">Parasedimentitalea maritima</name>
    <dbReference type="NCBI Taxonomy" id="2578117"/>
    <lineage>
        <taxon>Bacteria</taxon>
        <taxon>Pseudomonadati</taxon>
        <taxon>Pseudomonadota</taxon>
        <taxon>Alphaproteobacteria</taxon>
        <taxon>Rhodobacterales</taxon>
        <taxon>Paracoccaceae</taxon>
        <taxon>Parasedimentitalea</taxon>
    </lineage>
</organism>